<protein>
    <submittedName>
        <fullName evidence="1">Uncharacterized protein</fullName>
    </submittedName>
</protein>
<dbReference type="AlphaFoldDB" id="A0AAE0BCB0"/>
<dbReference type="EMBL" id="LGRX02035814">
    <property type="protein sequence ID" value="KAK3233059.1"/>
    <property type="molecule type" value="Genomic_DNA"/>
</dbReference>
<accession>A0AAE0BCB0</accession>
<name>A0AAE0BCB0_9CHLO</name>
<reference evidence="1 2" key="1">
    <citation type="journal article" date="2015" name="Genome Biol. Evol.">
        <title>Comparative Genomics of a Bacterivorous Green Alga Reveals Evolutionary Causalities and Consequences of Phago-Mixotrophic Mode of Nutrition.</title>
        <authorList>
            <person name="Burns J.A."/>
            <person name="Paasch A."/>
            <person name="Narechania A."/>
            <person name="Kim E."/>
        </authorList>
    </citation>
    <scope>NUCLEOTIDE SEQUENCE [LARGE SCALE GENOMIC DNA]</scope>
    <source>
        <strain evidence="1 2">PLY_AMNH</strain>
    </source>
</reference>
<keyword evidence="2" id="KW-1185">Reference proteome</keyword>
<evidence type="ECO:0000313" key="2">
    <source>
        <dbReference type="Proteomes" id="UP001190700"/>
    </source>
</evidence>
<dbReference type="Proteomes" id="UP001190700">
    <property type="component" value="Unassembled WGS sequence"/>
</dbReference>
<comment type="caution">
    <text evidence="1">The sequence shown here is derived from an EMBL/GenBank/DDBJ whole genome shotgun (WGS) entry which is preliminary data.</text>
</comment>
<evidence type="ECO:0000313" key="1">
    <source>
        <dbReference type="EMBL" id="KAK3233059.1"/>
    </source>
</evidence>
<sequence>MSRHVAADVVISSGYSFVAAPHYLRSVLDTVPWHQMLDHTRCVACRAKECHCMELDVEQWRERRAHLVQIPEQCQSCTTEFTKICHNKDTEFLYRELDSGRWGRKVQYRLQYAFGQSAPGEEGDVTNTSNAMLIATMEVMVMSFGGIIEKMSVFVGCESQKQFSMLQKVFASRAKIVMSCRFYNKKTSIIV</sequence>
<gene>
    <name evidence="1" type="ORF">CYMTET_56628</name>
</gene>
<organism evidence="1 2">
    <name type="scientific">Cymbomonas tetramitiformis</name>
    <dbReference type="NCBI Taxonomy" id="36881"/>
    <lineage>
        <taxon>Eukaryota</taxon>
        <taxon>Viridiplantae</taxon>
        <taxon>Chlorophyta</taxon>
        <taxon>Pyramimonadophyceae</taxon>
        <taxon>Pyramimonadales</taxon>
        <taxon>Pyramimonadaceae</taxon>
        <taxon>Cymbomonas</taxon>
    </lineage>
</organism>
<proteinExistence type="predicted"/>